<evidence type="ECO:0000256" key="4">
    <source>
        <dbReference type="ARBA" id="ARBA00023125"/>
    </source>
</evidence>
<sequence>MQSRTIDVPKEIPKRSVMQYVHAEAQKLEKRFRCGMDEDDRTTFEQYAESWLKRQTHYKPSTLAGYQRELKIVYPYIGGIALNKLRPLILEEMCAELRKRKKRNGEPVCEVTVRKYLQTVSAVLEDAKRNDILLYNPAHRVRGIRVEKKAQPIPSEFEMRKLLQCILQEPLLYRVFYLTAIATGMRRGELCALRWNDLHGGGAVTVQHSRSSVLGQGIVESSTKNHRTRIVVIPELVHDYMGELFLEQAREGRIIRPDDYIFSTAEGPAHPDSFTRRLRRLYEKNGFPHEYHLHTLRHFFATYLLQNNTSKQVAADLLGHADTSFLERTYCHPQLESKQQAASILESMLEPAEQEAWEKEQREAQRVSAAN</sequence>
<evidence type="ECO:0000313" key="11">
    <source>
        <dbReference type="Proteomes" id="UP000053433"/>
    </source>
</evidence>
<reference evidence="10 11" key="1">
    <citation type="submission" date="2015-10" db="EMBL/GenBank/DDBJ databases">
        <title>A novel member of the family Ruminococcaceae isolated from human faeces.</title>
        <authorList>
            <person name="Shkoporov A.N."/>
            <person name="Chaplin A.V."/>
            <person name="Motuzova O.V."/>
            <person name="Kafarskaia L.I."/>
            <person name="Efimov B.A."/>
        </authorList>
    </citation>
    <scope>NUCLEOTIDE SEQUENCE [LARGE SCALE GENOMIC DNA]</scope>
    <source>
        <strain evidence="10 11">668</strain>
    </source>
</reference>
<evidence type="ECO:0000259" key="8">
    <source>
        <dbReference type="PROSITE" id="PS51898"/>
    </source>
</evidence>
<dbReference type="AlphaFoldDB" id="A0A0W7TN28"/>
<dbReference type="PANTHER" id="PTHR30349">
    <property type="entry name" value="PHAGE INTEGRASE-RELATED"/>
    <property type="match status" value="1"/>
</dbReference>
<dbReference type="Gene3D" id="1.10.443.10">
    <property type="entry name" value="Intergrase catalytic core"/>
    <property type="match status" value="1"/>
</dbReference>
<dbReference type="Proteomes" id="UP000053433">
    <property type="component" value="Unassembled WGS sequence"/>
</dbReference>
<dbReference type="InterPro" id="IPR010998">
    <property type="entry name" value="Integrase_recombinase_N"/>
</dbReference>
<keyword evidence="4 6" id="KW-0238">DNA-binding</keyword>
<keyword evidence="5" id="KW-0233">DNA recombination</keyword>
<evidence type="ECO:0000313" key="10">
    <source>
        <dbReference type="EMBL" id="KUE75174.1"/>
    </source>
</evidence>
<protein>
    <recommendedName>
        <fullName evidence="12">Site-specific integrase</fullName>
    </recommendedName>
</protein>
<dbReference type="Pfam" id="PF14659">
    <property type="entry name" value="Phage_int_SAM_3"/>
    <property type="match status" value="1"/>
</dbReference>
<evidence type="ECO:0000259" key="9">
    <source>
        <dbReference type="PROSITE" id="PS51900"/>
    </source>
</evidence>
<comment type="caution">
    <text evidence="10">The sequence shown here is derived from an EMBL/GenBank/DDBJ whole genome shotgun (WGS) entry which is preliminary data.</text>
</comment>
<dbReference type="GO" id="GO:0003677">
    <property type="term" value="F:DNA binding"/>
    <property type="evidence" value="ECO:0007669"/>
    <property type="project" value="UniProtKB-UniRule"/>
</dbReference>
<dbReference type="EMBL" id="LMUA01000027">
    <property type="protein sequence ID" value="KUE75174.1"/>
    <property type="molecule type" value="Genomic_DNA"/>
</dbReference>
<dbReference type="PANTHER" id="PTHR30349:SF94">
    <property type="entry name" value="INTEGRASE_RECOMBINASE HI_1414-RELATED"/>
    <property type="match status" value="1"/>
</dbReference>
<evidence type="ECO:0000256" key="2">
    <source>
        <dbReference type="ARBA" id="ARBA00008857"/>
    </source>
</evidence>
<feature type="compositionally biased region" description="Basic and acidic residues" evidence="7">
    <location>
        <begin position="356"/>
        <end position="365"/>
    </location>
</feature>
<comment type="function">
    <text evidence="1">Site-specific tyrosine recombinase, which acts by catalyzing the cutting and rejoining of the recombining DNA molecules.</text>
</comment>
<dbReference type="Gene3D" id="1.10.150.130">
    <property type="match status" value="1"/>
</dbReference>
<accession>A0A0W7TN28</accession>
<dbReference type="PROSITE" id="PS51900">
    <property type="entry name" value="CB"/>
    <property type="match status" value="1"/>
</dbReference>
<dbReference type="PROSITE" id="PS51898">
    <property type="entry name" value="TYR_RECOMBINASE"/>
    <property type="match status" value="1"/>
</dbReference>
<name>A0A0W7TN28_9FIRM</name>
<dbReference type="GO" id="GO:0006310">
    <property type="term" value="P:DNA recombination"/>
    <property type="evidence" value="ECO:0007669"/>
    <property type="project" value="UniProtKB-KW"/>
</dbReference>
<dbReference type="Pfam" id="PF00589">
    <property type="entry name" value="Phage_integrase"/>
    <property type="match status" value="1"/>
</dbReference>
<dbReference type="SUPFAM" id="SSF56349">
    <property type="entry name" value="DNA breaking-rejoining enzymes"/>
    <property type="match status" value="1"/>
</dbReference>
<evidence type="ECO:0000256" key="6">
    <source>
        <dbReference type="PROSITE-ProRule" id="PRU01248"/>
    </source>
</evidence>
<dbReference type="InterPro" id="IPR050090">
    <property type="entry name" value="Tyrosine_recombinase_XerCD"/>
</dbReference>
<dbReference type="InterPro" id="IPR002104">
    <property type="entry name" value="Integrase_catalytic"/>
</dbReference>
<dbReference type="InterPro" id="IPR011010">
    <property type="entry name" value="DNA_brk_join_enz"/>
</dbReference>
<dbReference type="InterPro" id="IPR004107">
    <property type="entry name" value="Integrase_SAM-like_N"/>
</dbReference>
<keyword evidence="3" id="KW-0229">DNA integration</keyword>
<organism evidence="10 11">
    <name type="scientific">Ruthenibacterium lactatiformans</name>
    <dbReference type="NCBI Taxonomy" id="1550024"/>
    <lineage>
        <taxon>Bacteria</taxon>
        <taxon>Bacillati</taxon>
        <taxon>Bacillota</taxon>
        <taxon>Clostridia</taxon>
        <taxon>Eubacteriales</taxon>
        <taxon>Oscillospiraceae</taxon>
        <taxon>Ruthenibacterium</taxon>
    </lineage>
</organism>
<evidence type="ECO:0000256" key="3">
    <source>
        <dbReference type="ARBA" id="ARBA00022908"/>
    </source>
</evidence>
<dbReference type="InterPro" id="IPR044068">
    <property type="entry name" value="CB"/>
</dbReference>
<gene>
    <name evidence="10" type="ORF">ASJ35_15000</name>
</gene>
<feature type="region of interest" description="Disordered" evidence="7">
    <location>
        <begin position="350"/>
        <end position="371"/>
    </location>
</feature>
<feature type="domain" description="Tyr recombinase" evidence="8">
    <location>
        <begin position="148"/>
        <end position="343"/>
    </location>
</feature>
<evidence type="ECO:0008006" key="12">
    <source>
        <dbReference type="Google" id="ProtNLM"/>
    </source>
</evidence>
<dbReference type="GO" id="GO:0015074">
    <property type="term" value="P:DNA integration"/>
    <property type="evidence" value="ECO:0007669"/>
    <property type="project" value="UniProtKB-KW"/>
</dbReference>
<evidence type="ECO:0000256" key="1">
    <source>
        <dbReference type="ARBA" id="ARBA00003283"/>
    </source>
</evidence>
<comment type="similarity">
    <text evidence="2">Belongs to the 'phage' integrase family.</text>
</comment>
<feature type="domain" description="Core-binding (CB)" evidence="9">
    <location>
        <begin position="42"/>
        <end position="128"/>
    </location>
</feature>
<dbReference type="CDD" id="cd01189">
    <property type="entry name" value="INT_ICEBs1_C_like"/>
    <property type="match status" value="1"/>
</dbReference>
<evidence type="ECO:0000256" key="7">
    <source>
        <dbReference type="SAM" id="MobiDB-lite"/>
    </source>
</evidence>
<dbReference type="InterPro" id="IPR013762">
    <property type="entry name" value="Integrase-like_cat_sf"/>
</dbReference>
<proteinExistence type="inferred from homology"/>
<evidence type="ECO:0000256" key="5">
    <source>
        <dbReference type="ARBA" id="ARBA00023172"/>
    </source>
</evidence>